<feature type="transmembrane region" description="Helical" evidence="5">
    <location>
        <begin position="369"/>
        <end position="390"/>
    </location>
</feature>
<accession>A0A1G7FTW2</accession>
<keyword evidence="2 5" id="KW-0812">Transmembrane</keyword>
<feature type="transmembrane region" description="Helical" evidence="5">
    <location>
        <begin position="106"/>
        <end position="124"/>
    </location>
</feature>
<keyword evidence="3 5" id="KW-1133">Transmembrane helix</keyword>
<dbReference type="SUPFAM" id="SSF103473">
    <property type="entry name" value="MFS general substrate transporter"/>
    <property type="match status" value="1"/>
</dbReference>
<feature type="transmembrane region" description="Helical" evidence="5">
    <location>
        <begin position="163"/>
        <end position="183"/>
    </location>
</feature>
<dbReference type="InterPro" id="IPR011701">
    <property type="entry name" value="MFS"/>
</dbReference>
<feature type="transmembrane region" description="Helical" evidence="5">
    <location>
        <begin position="280"/>
        <end position="299"/>
    </location>
</feature>
<dbReference type="PANTHER" id="PTHR23508:SF10">
    <property type="entry name" value="CARBOXYLIC ACID TRANSPORTER PROTEIN HOMOLOG"/>
    <property type="match status" value="1"/>
</dbReference>
<evidence type="ECO:0000259" key="6">
    <source>
        <dbReference type="PROSITE" id="PS50850"/>
    </source>
</evidence>
<reference evidence="7 10" key="2">
    <citation type="submission" date="2023-11" db="EMBL/GenBank/DDBJ databases">
        <title>MicrobeMod: A computational toolkit for identifying prokaryotic methylation and restriction-modification with nanopore sequencing.</title>
        <authorList>
            <person name="Crits-Christoph A."/>
            <person name="Kang S.C."/>
            <person name="Lee H."/>
            <person name="Ostrov N."/>
        </authorList>
    </citation>
    <scope>NUCLEOTIDE SEQUENCE [LARGE SCALE GENOMIC DNA]</scope>
    <source>
        <strain evidence="7 10">ATCC BAA-571</strain>
    </source>
</reference>
<dbReference type="Proteomes" id="UP000182413">
    <property type="component" value="Unassembled WGS sequence"/>
</dbReference>
<dbReference type="PROSITE" id="PS00217">
    <property type="entry name" value="SUGAR_TRANSPORT_2"/>
    <property type="match status" value="1"/>
</dbReference>
<reference evidence="8 9" key="1">
    <citation type="submission" date="2016-10" db="EMBL/GenBank/DDBJ databases">
        <authorList>
            <person name="de Groot N.N."/>
        </authorList>
    </citation>
    <scope>NUCLEOTIDE SEQUENCE [LARGE SCALE GENOMIC DNA]</scope>
    <source>
        <strain evidence="8 9">JCM 10630</strain>
    </source>
</reference>
<dbReference type="EMBL" id="FNAE01000004">
    <property type="protein sequence ID" value="SDE79291.1"/>
    <property type="molecule type" value="Genomic_DNA"/>
</dbReference>
<feature type="transmembrane region" description="Helical" evidence="5">
    <location>
        <begin position="49"/>
        <end position="69"/>
    </location>
</feature>
<feature type="transmembrane region" description="Helical" evidence="5">
    <location>
        <begin position="217"/>
        <end position="234"/>
    </location>
</feature>
<dbReference type="PANTHER" id="PTHR23508">
    <property type="entry name" value="CARBOXYLIC ACID TRANSPORTER PROTEIN HOMOLOG"/>
    <property type="match status" value="1"/>
</dbReference>
<dbReference type="EMBL" id="JAWXXP010000001">
    <property type="protein sequence ID" value="MDX5993956.1"/>
    <property type="molecule type" value="Genomic_DNA"/>
</dbReference>
<proteinExistence type="predicted"/>
<dbReference type="InterPro" id="IPR005829">
    <property type="entry name" value="Sugar_transporter_CS"/>
</dbReference>
<comment type="subcellular location">
    <subcellularLocation>
        <location evidence="1">Membrane</location>
        <topology evidence="1">Multi-pass membrane protein</topology>
    </subcellularLocation>
</comment>
<evidence type="ECO:0000313" key="10">
    <source>
        <dbReference type="Proteomes" id="UP001278050"/>
    </source>
</evidence>
<feature type="transmembrane region" description="Helical" evidence="5">
    <location>
        <begin position="76"/>
        <end position="94"/>
    </location>
</feature>
<evidence type="ECO:0000313" key="8">
    <source>
        <dbReference type="EMBL" id="SDE79291.1"/>
    </source>
</evidence>
<dbReference type="Pfam" id="PF07690">
    <property type="entry name" value="MFS_1"/>
    <property type="match status" value="1"/>
</dbReference>
<protein>
    <submittedName>
        <fullName evidence="7">3-(3-hydroxy-phenyl)propionate transporter MhpT</fullName>
    </submittedName>
    <submittedName>
        <fullName evidence="8">MFS transporter, AAHS family, 3-hydroxyphenylpropionic acid transporter</fullName>
    </submittedName>
</protein>
<feature type="transmembrane region" description="Helical" evidence="5">
    <location>
        <begin position="136"/>
        <end position="157"/>
    </location>
</feature>
<evidence type="ECO:0000256" key="5">
    <source>
        <dbReference type="SAM" id="Phobius"/>
    </source>
</evidence>
<evidence type="ECO:0000256" key="4">
    <source>
        <dbReference type="ARBA" id="ARBA00023136"/>
    </source>
</evidence>
<evidence type="ECO:0000313" key="7">
    <source>
        <dbReference type="EMBL" id="MDX5993956.1"/>
    </source>
</evidence>
<feature type="transmembrane region" description="Helical" evidence="5">
    <location>
        <begin position="305"/>
        <end position="327"/>
    </location>
</feature>
<dbReference type="NCBIfam" id="NF008586">
    <property type="entry name" value="PRK11551.1"/>
    <property type="match status" value="1"/>
</dbReference>
<evidence type="ECO:0000313" key="9">
    <source>
        <dbReference type="Proteomes" id="UP000182413"/>
    </source>
</evidence>
<dbReference type="Proteomes" id="UP001278050">
    <property type="component" value="Unassembled WGS sequence"/>
</dbReference>
<evidence type="ECO:0000256" key="2">
    <source>
        <dbReference type="ARBA" id="ARBA00022692"/>
    </source>
</evidence>
<dbReference type="AlphaFoldDB" id="A0A1G7FTW2"/>
<sequence length="400" mass="41033">MQTPSSRSRLTIVICFIVALIEGLDLQSAGIAAAGIRAAFNLDPGMMGWMFSASIIGLLPGAFLGGYVADRIGRKKVLIAAVVLFGIFSLWTAYTSSLSGLLAARFLTGLGLGAALPNLIALCAEAVDERQRSTAISIMYCGVPLGGAAAAVIGMLAGEAWQWVFIVGGVAPLAIAPLMLWLLPESSAFHQQQARATSDRPSTVAALCGDGRTRITLSLWISYFFTLTVMYMLLNWLPSLLLELGFSKQQAGTVQMVFNIGGALGSLLGGVLLDRFQRTPVVLGIYFGLLLALAGIGFSTSLASMAAAGFAAGVFVMAAQLVLYALAPAYYPTQVRATGVGAAVAIGRLGSVSGPLAAGHILAAGAGTAGVLMAAAPGLLVAALVVVALGSRERRAAAPA</sequence>
<organism evidence="8 9">
    <name type="scientific">Ectopseudomonas alcaliphila</name>
    <dbReference type="NCBI Taxonomy" id="101564"/>
    <lineage>
        <taxon>Bacteria</taxon>
        <taxon>Pseudomonadati</taxon>
        <taxon>Pseudomonadota</taxon>
        <taxon>Gammaproteobacteria</taxon>
        <taxon>Pseudomonadales</taxon>
        <taxon>Pseudomonadaceae</taxon>
        <taxon>Ectopseudomonas</taxon>
    </lineage>
</organism>
<evidence type="ECO:0000256" key="1">
    <source>
        <dbReference type="ARBA" id="ARBA00004141"/>
    </source>
</evidence>
<gene>
    <name evidence="7" type="primary">mhpT</name>
    <name evidence="8" type="ORF">SAMN05216575_1048</name>
    <name evidence="7" type="ORF">SIM71_17995</name>
</gene>
<keyword evidence="4 5" id="KW-0472">Membrane</keyword>
<evidence type="ECO:0000256" key="3">
    <source>
        <dbReference type="ARBA" id="ARBA00022989"/>
    </source>
</evidence>
<feature type="transmembrane region" description="Helical" evidence="5">
    <location>
        <begin position="339"/>
        <end position="363"/>
    </location>
</feature>
<dbReference type="GO" id="GO:0046943">
    <property type="term" value="F:carboxylic acid transmembrane transporter activity"/>
    <property type="evidence" value="ECO:0007669"/>
    <property type="project" value="TreeGrafter"/>
</dbReference>
<name>A0A1G7FTW2_9GAMM</name>
<dbReference type="InterPro" id="IPR036259">
    <property type="entry name" value="MFS_trans_sf"/>
</dbReference>
<keyword evidence="10" id="KW-1185">Reference proteome</keyword>
<dbReference type="RefSeq" id="WP_074678959.1">
    <property type="nucleotide sequence ID" value="NZ_CBCSET010000004.1"/>
</dbReference>
<dbReference type="OrthoDB" id="6627132at2"/>
<dbReference type="InterPro" id="IPR020846">
    <property type="entry name" value="MFS_dom"/>
</dbReference>
<dbReference type="GO" id="GO:0005886">
    <property type="term" value="C:plasma membrane"/>
    <property type="evidence" value="ECO:0007669"/>
    <property type="project" value="TreeGrafter"/>
</dbReference>
<feature type="domain" description="Major facilitator superfamily (MFS) profile" evidence="6">
    <location>
        <begin position="11"/>
        <end position="394"/>
    </location>
</feature>
<dbReference type="PROSITE" id="PS50850">
    <property type="entry name" value="MFS"/>
    <property type="match status" value="1"/>
</dbReference>
<feature type="transmembrane region" description="Helical" evidence="5">
    <location>
        <begin position="254"/>
        <end position="273"/>
    </location>
</feature>
<dbReference type="PROSITE" id="PS00216">
    <property type="entry name" value="SUGAR_TRANSPORT_1"/>
    <property type="match status" value="1"/>
</dbReference>
<dbReference type="Gene3D" id="1.20.1250.20">
    <property type="entry name" value="MFS general substrate transporter like domains"/>
    <property type="match status" value="2"/>
</dbReference>